<gene>
    <name evidence="2" type="ORF">M413DRAFT_75964</name>
</gene>
<reference evidence="3" key="2">
    <citation type="submission" date="2015-01" db="EMBL/GenBank/DDBJ databases">
        <title>Evolutionary Origins and Diversification of the Mycorrhizal Mutualists.</title>
        <authorList>
            <consortium name="DOE Joint Genome Institute"/>
            <consortium name="Mycorrhizal Genomics Consortium"/>
            <person name="Kohler A."/>
            <person name="Kuo A."/>
            <person name="Nagy L.G."/>
            <person name="Floudas D."/>
            <person name="Copeland A."/>
            <person name="Barry K.W."/>
            <person name="Cichocki N."/>
            <person name="Veneault-Fourrey C."/>
            <person name="LaButti K."/>
            <person name="Lindquist E.A."/>
            <person name="Lipzen A."/>
            <person name="Lundell T."/>
            <person name="Morin E."/>
            <person name="Murat C."/>
            <person name="Riley R."/>
            <person name="Ohm R."/>
            <person name="Sun H."/>
            <person name="Tunlid A."/>
            <person name="Henrissat B."/>
            <person name="Grigoriev I.V."/>
            <person name="Hibbett D.S."/>
            <person name="Martin F."/>
        </authorList>
    </citation>
    <scope>NUCLEOTIDE SEQUENCE [LARGE SCALE GENOMIC DNA]</scope>
    <source>
        <strain evidence="3">h7</strain>
    </source>
</reference>
<dbReference type="STRING" id="686832.A0A0C3C4N8"/>
<dbReference type="Proteomes" id="UP000053424">
    <property type="component" value="Unassembled WGS sequence"/>
</dbReference>
<keyword evidence="3" id="KW-1185">Reference proteome</keyword>
<dbReference type="EMBL" id="KN831790">
    <property type="protein sequence ID" value="KIM38566.1"/>
    <property type="molecule type" value="Genomic_DNA"/>
</dbReference>
<protein>
    <submittedName>
        <fullName evidence="2">Uncharacterized protein</fullName>
    </submittedName>
</protein>
<sequence length="202" mass="22257">MKQGESDSELYGTPDSLISVQSPKIYVSNFSNMPITIRAGEILGEGCDPRTYLDSETSITKEELQLREIYIASIRRIVETQATRSTSTTLSTVDKIFDPSRKLHPEADQFNEPPLEGGPKTAKTPPEAVAEEDLLKEIDISKELSDTQKQSFERMLLRNREAFGINGELGNYPGKVEIPVAEGTKPVCIPPFGGSPASREVI</sequence>
<evidence type="ECO:0000256" key="1">
    <source>
        <dbReference type="SAM" id="MobiDB-lite"/>
    </source>
</evidence>
<evidence type="ECO:0000313" key="3">
    <source>
        <dbReference type="Proteomes" id="UP000053424"/>
    </source>
</evidence>
<feature type="region of interest" description="Disordered" evidence="1">
    <location>
        <begin position="101"/>
        <end position="126"/>
    </location>
</feature>
<reference evidence="2 3" key="1">
    <citation type="submission" date="2014-04" db="EMBL/GenBank/DDBJ databases">
        <authorList>
            <consortium name="DOE Joint Genome Institute"/>
            <person name="Kuo A."/>
            <person name="Gay G."/>
            <person name="Dore J."/>
            <person name="Kohler A."/>
            <person name="Nagy L.G."/>
            <person name="Floudas D."/>
            <person name="Copeland A."/>
            <person name="Barry K.W."/>
            <person name="Cichocki N."/>
            <person name="Veneault-Fourrey C."/>
            <person name="LaButti K."/>
            <person name="Lindquist E.A."/>
            <person name="Lipzen A."/>
            <person name="Lundell T."/>
            <person name="Morin E."/>
            <person name="Murat C."/>
            <person name="Sun H."/>
            <person name="Tunlid A."/>
            <person name="Henrissat B."/>
            <person name="Grigoriev I.V."/>
            <person name="Hibbett D.S."/>
            <person name="Martin F."/>
            <person name="Nordberg H.P."/>
            <person name="Cantor M.N."/>
            <person name="Hua S.X."/>
        </authorList>
    </citation>
    <scope>NUCLEOTIDE SEQUENCE [LARGE SCALE GENOMIC DNA]</scope>
    <source>
        <strain evidence="3">h7</strain>
    </source>
</reference>
<dbReference type="OrthoDB" id="3262968at2759"/>
<dbReference type="AlphaFoldDB" id="A0A0C3C4N8"/>
<accession>A0A0C3C4N8</accession>
<evidence type="ECO:0000313" key="2">
    <source>
        <dbReference type="EMBL" id="KIM38566.1"/>
    </source>
</evidence>
<feature type="non-terminal residue" evidence="2">
    <location>
        <position position="202"/>
    </location>
</feature>
<dbReference type="HOGENOM" id="CLU_1357498_0_0_1"/>
<proteinExistence type="predicted"/>
<organism evidence="2 3">
    <name type="scientific">Hebeloma cylindrosporum</name>
    <dbReference type="NCBI Taxonomy" id="76867"/>
    <lineage>
        <taxon>Eukaryota</taxon>
        <taxon>Fungi</taxon>
        <taxon>Dikarya</taxon>
        <taxon>Basidiomycota</taxon>
        <taxon>Agaricomycotina</taxon>
        <taxon>Agaricomycetes</taxon>
        <taxon>Agaricomycetidae</taxon>
        <taxon>Agaricales</taxon>
        <taxon>Agaricineae</taxon>
        <taxon>Hymenogastraceae</taxon>
        <taxon>Hebeloma</taxon>
    </lineage>
</organism>
<name>A0A0C3C4N8_HEBCY</name>